<keyword evidence="8" id="KW-1185">Reference proteome</keyword>
<dbReference type="STRING" id="1612308.SAMN05444581_108191"/>
<dbReference type="GO" id="GO:0030976">
    <property type="term" value="F:thiamine pyrophosphate binding"/>
    <property type="evidence" value="ECO:0007669"/>
    <property type="project" value="InterPro"/>
</dbReference>
<dbReference type="RefSeq" id="WP_091682198.1">
    <property type="nucleotide sequence ID" value="NZ_FOSN01000008.1"/>
</dbReference>
<evidence type="ECO:0000256" key="3">
    <source>
        <dbReference type="RuleBase" id="RU362132"/>
    </source>
</evidence>
<dbReference type="SUPFAM" id="SSF52518">
    <property type="entry name" value="Thiamin diphosphate-binding fold (THDP-binding)"/>
    <property type="match status" value="2"/>
</dbReference>
<dbReference type="GO" id="GO:0009099">
    <property type="term" value="P:L-valine biosynthetic process"/>
    <property type="evidence" value="ECO:0007669"/>
    <property type="project" value="TreeGrafter"/>
</dbReference>
<dbReference type="EMBL" id="FOSN01000008">
    <property type="protein sequence ID" value="SFK48276.1"/>
    <property type="molecule type" value="Genomic_DNA"/>
</dbReference>
<evidence type="ECO:0000256" key="2">
    <source>
        <dbReference type="ARBA" id="ARBA00023052"/>
    </source>
</evidence>
<dbReference type="GO" id="GO:0005948">
    <property type="term" value="C:acetolactate synthase complex"/>
    <property type="evidence" value="ECO:0007669"/>
    <property type="project" value="TreeGrafter"/>
</dbReference>
<dbReference type="CDD" id="cd07035">
    <property type="entry name" value="TPP_PYR_POX_like"/>
    <property type="match status" value="1"/>
</dbReference>
<dbReference type="InterPro" id="IPR029061">
    <property type="entry name" value="THDP-binding"/>
</dbReference>
<dbReference type="GO" id="GO:0050660">
    <property type="term" value="F:flavin adenine dinucleotide binding"/>
    <property type="evidence" value="ECO:0007669"/>
    <property type="project" value="TreeGrafter"/>
</dbReference>
<evidence type="ECO:0000256" key="1">
    <source>
        <dbReference type="ARBA" id="ARBA00007812"/>
    </source>
</evidence>
<dbReference type="PANTHER" id="PTHR18968">
    <property type="entry name" value="THIAMINE PYROPHOSPHATE ENZYMES"/>
    <property type="match status" value="1"/>
</dbReference>
<gene>
    <name evidence="7" type="ORF">SAMN05444581_108191</name>
</gene>
<dbReference type="InterPro" id="IPR012001">
    <property type="entry name" value="Thiamin_PyroP_enz_TPP-bd_dom"/>
</dbReference>
<evidence type="ECO:0000259" key="6">
    <source>
        <dbReference type="Pfam" id="PF02776"/>
    </source>
</evidence>
<proteinExistence type="inferred from homology"/>
<dbReference type="SUPFAM" id="SSF52467">
    <property type="entry name" value="DHS-like NAD/FAD-binding domain"/>
    <property type="match status" value="1"/>
</dbReference>
<dbReference type="InterPro" id="IPR045229">
    <property type="entry name" value="TPP_enz"/>
</dbReference>
<feature type="domain" description="Thiamine pyrophosphate enzyme central" evidence="4">
    <location>
        <begin position="213"/>
        <end position="336"/>
    </location>
</feature>
<dbReference type="GO" id="GO:0000287">
    <property type="term" value="F:magnesium ion binding"/>
    <property type="evidence" value="ECO:0007669"/>
    <property type="project" value="InterPro"/>
</dbReference>
<dbReference type="PANTHER" id="PTHR18968:SF13">
    <property type="entry name" value="ACETOLACTATE SYNTHASE CATALYTIC SUBUNIT, MITOCHONDRIAL"/>
    <property type="match status" value="1"/>
</dbReference>
<comment type="similarity">
    <text evidence="1 3">Belongs to the TPP enzyme family.</text>
</comment>
<dbReference type="Pfam" id="PF02776">
    <property type="entry name" value="TPP_enzyme_N"/>
    <property type="match status" value="1"/>
</dbReference>
<sequence>MQLGVDYILNALAAEGADHLFMVPGGLVDPFLPALGKQSALKPVVAAQEGGAAYMADGYARASGKFGAALCIGGPGLANAVTAVAAAQTDGSPVFLMSGEVSTLFEGLGMFQDASAQTLDDVEILKPIVRYSSSIDNPKNLPHLFKHAMLQLKTRPSGPVHLSLPGDSQIAEISAVYAPIEPALANPASLSLAAAEASLERFRGSSADKPPARIVILAGAGVEHANASRPLRDFAERWGIPVATTLRAKGVFPEDHPLSLGVFGYAGTHHARIALLDAPPDLLIILGSGLNERDTMHWSLEIHLGATICVNLNPASIGMHANAGAVVGDCGAYLSYLLGKDDELAALLRATAAGRAAWLADIRARPRLQDRENCASDAVPIHPARVIGDLRKAFPRDGILVVDSGAHRAFAGHYWDSYEPRTYISATNLGPMGWAIAAASGVQCAQPGRRVAVITGDGCMRMNGIEVATAAHYGLPVIFVVMNNAALGNVWLRAHALGPVPDELTRLPDHDWAAFAAALGCRGETVRRPGDLAAAFERALEGPGPCVIDVKIDRAFGTPVHDWAAASAAFSYHE</sequence>
<dbReference type="Pfam" id="PF00205">
    <property type="entry name" value="TPP_enzyme_M"/>
    <property type="match status" value="1"/>
</dbReference>
<evidence type="ECO:0000259" key="5">
    <source>
        <dbReference type="Pfam" id="PF02775"/>
    </source>
</evidence>
<dbReference type="GO" id="GO:0009097">
    <property type="term" value="P:isoleucine biosynthetic process"/>
    <property type="evidence" value="ECO:0007669"/>
    <property type="project" value="TreeGrafter"/>
</dbReference>
<dbReference type="Gene3D" id="3.40.50.1220">
    <property type="entry name" value="TPP-binding domain"/>
    <property type="match status" value="1"/>
</dbReference>
<feature type="domain" description="Thiamine pyrophosphate enzyme TPP-binding" evidence="5">
    <location>
        <begin position="403"/>
        <end position="550"/>
    </location>
</feature>
<evidence type="ECO:0000313" key="8">
    <source>
        <dbReference type="Proteomes" id="UP000198755"/>
    </source>
</evidence>
<reference evidence="7 8" key="1">
    <citation type="submission" date="2016-10" db="EMBL/GenBank/DDBJ databases">
        <authorList>
            <person name="de Groot N.N."/>
        </authorList>
    </citation>
    <scope>NUCLEOTIDE SEQUENCE [LARGE SCALE GENOMIC DNA]</scope>
    <source>
        <strain evidence="7 8">NE2</strain>
    </source>
</reference>
<organism evidence="7 8">
    <name type="scientific">Methylocapsa palsarum</name>
    <dbReference type="NCBI Taxonomy" id="1612308"/>
    <lineage>
        <taxon>Bacteria</taxon>
        <taxon>Pseudomonadati</taxon>
        <taxon>Pseudomonadota</taxon>
        <taxon>Alphaproteobacteria</taxon>
        <taxon>Hyphomicrobiales</taxon>
        <taxon>Beijerinckiaceae</taxon>
        <taxon>Methylocapsa</taxon>
    </lineage>
</organism>
<dbReference type="GO" id="GO:0003984">
    <property type="term" value="F:acetolactate synthase activity"/>
    <property type="evidence" value="ECO:0007669"/>
    <property type="project" value="TreeGrafter"/>
</dbReference>
<dbReference type="InterPro" id="IPR029035">
    <property type="entry name" value="DHS-like_NAD/FAD-binding_dom"/>
</dbReference>
<evidence type="ECO:0000313" key="7">
    <source>
        <dbReference type="EMBL" id="SFK48276.1"/>
    </source>
</evidence>
<name>A0A1I3ZXA8_9HYPH</name>
<keyword evidence="2 3" id="KW-0786">Thiamine pyrophosphate</keyword>
<dbReference type="CDD" id="cd00568">
    <property type="entry name" value="TPP_enzymes"/>
    <property type="match status" value="1"/>
</dbReference>
<dbReference type="Proteomes" id="UP000198755">
    <property type="component" value="Unassembled WGS sequence"/>
</dbReference>
<dbReference type="OrthoDB" id="4494979at2"/>
<feature type="domain" description="Thiamine pyrophosphate enzyme N-terminal TPP-binding" evidence="6">
    <location>
        <begin position="4"/>
        <end position="115"/>
    </location>
</feature>
<dbReference type="InterPro" id="IPR012000">
    <property type="entry name" value="Thiamin_PyroP_enz_cen_dom"/>
</dbReference>
<dbReference type="AlphaFoldDB" id="A0A1I3ZXA8"/>
<dbReference type="InterPro" id="IPR011766">
    <property type="entry name" value="TPP_enzyme_TPP-bd"/>
</dbReference>
<dbReference type="Gene3D" id="3.40.50.970">
    <property type="match status" value="2"/>
</dbReference>
<dbReference type="Pfam" id="PF02775">
    <property type="entry name" value="TPP_enzyme_C"/>
    <property type="match status" value="1"/>
</dbReference>
<evidence type="ECO:0000259" key="4">
    <source>
        <dbReference type="Pfam" id="PF00205"/>
    </source>
</evidence>
<protein>
    <submittedName>
        <fullName evidence="7">Acetolactate synthase-1/2/3 large subunit</fullName>
    </submittedName>
</protein>
<accession>A0A1I3ZXA8</accession>